<dbReference type="AlphaFoldDB" id="E2SAW4"/>
<evidence type="ECO:0000313" key="4">
    <source>
        <dbReference type="Proteomes" id="UP000003111"/>
    </source>
</evidence>
<feature type="domain" description="CT398-like coiled coil hairpin" evidence="2">
    <location>
        <begin position="27"/>
        <end position="207"/>
    </location>
</feature>
<dbReference type="Pfam" id="PF24481">
    <property type="entry name" value="CT398_CC"/>
    <property type="match status" value="1"/>
</dbReference>
<accession>E2SAW4</accession>
<sequence length="259" mass="28774">MDGFRPPRLQELPLNADPSAQLVLLDLQGQDATLAQLAHRRRTLPELTVIAELEQRAHELDSRRIELQTRVDDLGREQRKADAEVELVKTRRTRDEERLNSGQVSNPKDLESLQHELVALERRIGTLEDAELEVMESLESAETELAVVLEDLAGVAAEITTHAVTRDAAFADIDARTTEAAEERAVLAVSVPDDLLALYEKLRTQYGTGAAALRARRCEGCRLEINGADLREIATKPDDEVLRCPECSRVLVRTAESGL</sequence>
<dbReference type="RefSeq" id="WP_007078194.1">
    <property type="nucleotide sequence ID" value="NZ_CM001024.1"/>
</dbReference>
<evidence type="ECO:0000259" key="1">
    <source>
        <dbReference type="Pfam" id="PF02591"/>
    </source>
</evidence>
<comment type="caution">
    <text evidence="3">The sequence shown here is derived from an EMBL/GenBank/DDBJ whole genome shotgun (WGS) entry which is preliminary data.</text>
</comment>
<proteinExistence type="predicted"/>
<evidence type="ECO:0000259" key="2">
    <source>
        <dbReference type="Pfam" id="PF24481"/>
    </source>
</evidence>
<dbReference type="PANTHER" id="PTHR39082">
    <property type="entry name" value="PHOSPHOLIPASE C-BETA-2-RELATED"/>
    <property type="match status" value="1"/>
</dbReference>
<dbReference type="Pfam" id="PF02591">
    <property type="entry name" value="Zn_ribbon_9"/>
    <property type="match status" value="1"/>
</dbReference>
<dbReference type="Proteomes" id="UP000003111">
    <property type="component" value="Unassembled WGS sequence"/>
</dbReference>
<evidence type="ECO:0000313" key="3">
    <source>
        <dbReference type="EMBL" id="EFQ83510.1"/>
    </source>
</evidence>
<dbReference type="HOGENOM" id="CLU_073076_0_0_11"/>
<reference evidence="3" key="1">
    <citation type="submission" date="2010-08" db="EMBL/GenBank/DDBJ databases">
        <authorList>
            <person name="Muzny D."/>
            <person name="Qin X."/>
            <person name="Buhay C."/>
            <person name="Dugan-Rocha S."/>
            <person name="Ding Y."/>
            <person name="Chen G."/>
            <person name="Hawes A."/>
            <person name="Holder M."/>
            <person name="Jhangiani S."/>
            <person name="Johnson A."/>
            <person name="Khan Z."/>
            <person name="Li Z."/>
            <person name="Liu W."/>
            <person name="Liu X."/>
            <person name="Perez L."/>
            <person name="Shen H."/>
            <person name="Wang Q."/>
            <person name="Watt J."/>
            <person name="Xi L."/>
            <person name="Xin Y."/>
            <person name="Zhou J."/>
            <person name="Deng J."/>
            <person name="Jiang H."/>
            <person name="Liu Y."/>
            <person name="Qu J."/>
            <person name="Song X.-Z."/>
            <person name="Zhang L."/>
            <person name="Villasana D."/>
            <person name="Johnson A."/>
            <person name="Liu J."/>
            <person name="Liyanage D."/>
            <person name="Lorensuhewa L."/>
            <person name="Robinson T."/>
            <person name="Song A."/>
            <person name="Song B.-B."/>
            <person name="Dinh H."/>
            <person name="Thornton R."/>
            <person name="Coyle M."/>
            <person name="Francisco L."/>
            <person name="Jackson L."/>
            <person name="Javaid M."/>
            <person name="Korchina V."/>
            <person name="Kovar C."/>
            <person name="Mata R."/>
            <person name="Mathew T."/>
            <person name="Ngo R."/>
            <person name="Nguyen L."/>
            <person name="Nguyen N."/>
            <person name="Okwuonu G."/>
            <person name="Ongeri F."/>
            <person name="Pham C."/>
            <person name="Simmons D."/>
            <person name="Wilczek-Boney K."/>
            <person name="Hale W."/>
            <person name="Jakkamsetti A."/>
            <person name="Pham P."/>
            <person name="Ruth R."/>
            <person name="San Lucas F."/>
            <person name="Warren J."/>
            <person name="Zhang J."/>
            <person name="Zhao Z."/>
            <person name="Zhou C."/>
            <person name="Zhu D."/>
            <person name="Lee S."/>
            <person name="Bess C."/>
            <person name="Blankenburg K."/>
            <person name="Forbes L."/>
            <person name="Fu Q."/>
            <person name="Gubbala S."/>
            <person name="Hirani K."/>
            <person name="Jayaseelan J.C."/>
            <person name="Lara F."/>
            <person name="Munidasa M."/>
            <person name="Palculict T."/>
            <person name="Patil S."/>
            <person name="Pu L.-L."/>
            <person name="Saada N."/>
            <person name="Tang L."/>
            <person name="Weissenberger G."/>
            <person name="Zhu Y."/>
            <person name="Hemphill L."/>
            <person name="Shang Y."/>
            <person name="Youmans B."/>
            <person name="Ayvaz T."/>
            <person name="Ross M."/>
            <person name="Santibanez J."/>
            <person name="Aqrawi P."/>
            <person name="Gross S."/>
            <person name="Joshi V."/>
            <person name="Fowler G."/>
            <person name="Nazareth L."/>
            <person name="Reid J."/>
            <person name="Worley K."/>
            <person name="Petrosino J."/>
            <person name="Highlander S."/>
            <person name="Gibbs R."/>
        </authorList>
    </citation>
    <scope>NUCLEOTIDE SEQUENCE [LARGE SCALE GENOMIC DNA]</scope>
    <source>
        <strain evidence="3">DSM 15272</strain>
    </source>
</reference>
<dbReference type="Gene3D" id="1.10.287.1490">
    <property type="match status" value="1"/>
</dbReference>
<organism evidence="3 4">
    <name type="scientific">Aeromicrobium marinum DSM 15272</name>
    <dbReference type="NCBI Taxonomy" id="585531"/>
    <lineage>
        <taxon>Bacteria</taxon>
        <taxon>Bacillati</taxon>
        <taxon>Actinomycetota</taxon>
        <taxon>Actinomycetes</taxon>
        <taxon>Propionibacteriales</taxon>
        <taxon>Nocardioidaceae</taxon>
        <taxon>Aeromicrobium</taxon>
    </lineage>
</organism>
<dbReference type="eggNOG" id="COG1579">
    <property type="taxonomic scope" value="Bacteria"/>
</dbReference>
<dbReference type="EMBL" id="ACLF03000004">
    <property type="protein sequence ID" value="EFQ83510.1"/>
    <property type="molecule type" value="Genomic_DNA"/>
</dbReference>
<keyword evidence="4" id="KW-1185">Reference proteome</keyword>
<dbReference type="PANTHER" id="PTHR39082:SF1">
    <property type="entry name" value="SCAVENGER RECEPTOR CLASS A MEMBER 3"/>
    <property type="match status" value="1"/>
</dbReference>
<dbReference type="InterPro" id="IPR003743">
    <property type="entry name" value="Zf-RING_7"/>
</dbReference>
<name>E2SAW4_9ACTN</name>
<gene>
    <name evidence="3" type="ORF">HMPREF0063_11172</name>
</gene>
<dbReference type="InterPro" id="IPR056003">
    <property type="entry name" value="CT398_CC_hairpin"/>
</dbReference>
<dbReference type="InterPro" id="IPR052376">
    <property type="entry name" value="Oxidative_Scav/Glycosyltrans"/>
</dbReference>
<dbReference type="STRING" id="585531.HMPREF0063_11172"/>
<feature type="domain" description="C4-type zinc ribbon" evidence="1">
    <location>
        <begin position="217"/>
        <end position="251"/>
    </location>
</feature>
<protein>
    <submittedName>
        <fullName evidence="3">Zinc ribbon domain protein</fullName>
    </submittedName>
</protein>